<dbReference type="Proteomes" id="UP001627408">
    <property type="component" value="Unassembled WGS sequence"/>
</dbReference>
<feature type="domain" description="MmgE/PrpD N-terminal" evidence="2">
    <location>
        <begin position="7"/>
        <end position="233"/>
    </location>
</feature>
<dbReference type="InterPro" id="IPR042183">
    <property type="entry name" value="MmgE/PrpD_sf_1"/>
</dbReference>
<dbReference type="Pfam" id="PF03972">
    <property type="entry name" value="MmgE_PrpD_N"/>
    <property type="match status" value="1"/>
</dbReference>
<evidence type="ECO:0000259" key="2">
    <source>
        <dbReference type="Pfam" id="PF03972"/>
    </source>
</evidence>
<name>A0ABW8UYN4_9RHOB</name>
<reference evidence="4 5" key="1">
    <citation type="submission" date="2024-08" db="EMBL/GenBank/DDBJ databases">
        <title>Tateyamaria sp. nov., isolated from marine algae.</title>
        <authorList>
            <person name="Choi B.J."/>
            <person name="Kim J.M."/>
            <person name="Lee J.K."/>
            <person name="Choi D.G."/>
            <person name="Bayburt H."/>
            <person name="Baek J.H."/>
            <person name="Han D.M."/>
            <person name="Jeon C.O."/>
        </authorList>
    </citation>
    <scope>NUCLEOTIDE SEQUENCE [LARGE SCALE GENOMIC DNA]</scope>
    <source>
        <strain evidence="4 5">KMU-156</strain>
    </source>
</reference>
<comment type="similarity">
    <text evidence="1">Belongs to the PrpD family.</text>
</comment>
<dbReference type="InterPro" id="IPR005656">
    <property type="entry name" value="MmgE_PrpD"/>
</dbReference>
<evidence type="ECO:0000256" key="1">
    <source>
        <dbReference type="ARBA" id="ARBA00006174"/>
    </source>
</evidence>
<dbReference type="EMBL" id="JBHDIY010000002">
    <property type="protein sequence ID" value="MFL4471026.1"/>
    <property type="molecule type" value="Genomic_DNA"/>
</dbReference>
<keyword evidence="5" id="KW-1185">Reference proteome</keyword>
<protein>
    <submittedName>
        <fullName evidence="4">MmgE/PrpD family protein</fullName>
    </submittedName>
</protein>
<dbReference type="Gene3D" id="3.30.1330.120">
    <property type="entry name" value="2-methylcitrate dehydratase PrpD"/>
    <property type="match status" value="1"/>
</dbReference>
<dbReference type="InterPro" id="IPR045337">
    <property type="entry name" value="MmgE_PrpD_C"/>
</dbReference>
<proteinExistence type="inferred from homology"/>
<evidence type="ECO:0000259" key="3">
    <source>
        <dbReference type="Pfam" id="PF19305"/>
    </source>
</evidence>
<evidence type="ECO:0000313" key="4">
    <source>
        <dbReference type="EMBL" id="MFL4471026.1"/>
    </source>
</evidence>
<dbReference type="RefSeq" id="WP_407594281.1">
    <property type="nucleotide sequence ID" value="NZ_JBHDIY010000002.1"/>
</dbReference>
<dbReference type="Pfam" id="PF19305">
    <property type="entry name" value="MmgE_PrpD_C"/>
    <property type="match status" value="1"/>
</dbReference>
<dbReference type="InterPro" id="IPR045336">
    <property type="entry name" value="MmgE_PrpD_N"/>
</dbReference>
<gene>
    <name evidence="4" type="ORF">ACERZ8_14460</name>
</gene>
<dbReference type="SUPFAM" id="SSF103378">
    <property type="entry name" value="2-methylcitrate dehydratase PrpD"/>
    <property type="match status" value="1"/>
</dbReference>
<comment type="caution">
    <text evidence="4">The sequence shown here is derived from an EMBL/GenBank/DDBJ whole genome shotgun (WGS) entry which is preliminary data.</text>
</comment>
<accession>A0ABW8UYN4</accession>
<dbReference type="PANTHER" id="PTHR16943">
    <property type="entry name" value="2-METHYLCITRATE DEHYDRATASE-RELATED"/>
    <property type="match status" value="1"/>
</dbReference>
<sequence length="416" mass="43451">MKQGITALLLDYALAEPPEDVRDVMRLSVLDWAACGIAGQAEGAFANWALGLVSDGASTRFDGRTSEAAQAALVNGTLSHALDYDDTHFAHIGHPSVVVVSAALAVAETRRASMAQMVDAALIGAEASAAVGLWLGRAHYQVGYHQTATAGAFGATVAAARLIGLDPAQLRHALGLCATMASGVKCQFGTMGKPLNAGLAARTGVEAATWAADGMRSAMDGLAGPLGFGETHHGAGQVPGVAWRMGDVSHKFHACCHGLHATLEAVRGLDLGAADAITVHTHPRWMSVCNQPAPATGLAAKFSYAHVLAMVAHEHDTGDIAAFSDAYALDPALVAFRDRVRVVPDEGLSEMQARVEVDGETFNHDLSAALSIEARRARLLDKARALVGDRADRLWQAIEGDDLTGFTRLLGPHPGQ</sequence>
<dbReference type="PANTHER" id="PTHR16943:SF8">
    <property type="entry name" value="2-METHYLCITRATE DEHYDRATASE"/>
    <property type="match status" value="1"/>
</dbReference>
<dbReference type="InterPro" id="IPR042188">
    <property type="entry name" value="MmgE/PrpD_sf_2"/>
</dbReference>
<evidence type="ECO:0000313" key="5">
    <source>
        <dbReference type="Proteomes" id="UP001627408"/>
    </source>
</evidence>
<organism evidence="4 5">
    <name type="scientific">Tateyamaria armeniaca</name>
    <dbReference type="NCBI Taxonomy" id="2518930"/>
    <lineage>
        <taxon>Bacteria</taxon>
        <taxon>Pseudomonadati</taxon>
        <taxon>Pseudomonadota</taxon>
        <taxon>Alphaproteobacteria</taxon>
        <taxon>Rhodobacterales</taxon>
        <taxon>Roseobacteraceae</taxon>
        <taxon>Tateyamaria</taxon>
    </lineage>
</organism>
<dbReference type="Gene3D" id="1.10.4100.10">
    <property type="entry name" value="2-methylcitrate dehydratase PrpD"/>
    <property type="match status" value="1"/>
</dbReference>
<dbReference type="InterPro" id="IPR036148">
    <property type="entry name" value="MmgE/PrpD_sf"/>
</dbReference>
<feature type="domain" description="MmgE/PrpD C-terminal" evidence="3">
    <location>
        <begin position="253"/>
        <end position="391"/>
    </location>
</feature>